<dbReference type="STRING" id="79200.A0A175YHF4"/>
<evidence type="ECO:0000313" key="2">
    <source>
        <dbReference type="EMBL" id="KZM82598.1"/>
    </source>
</evidence>
<accession>A0A175YHF4</accession>
<evidence type="ECO:0000256" key="1">
    <source>
        <dbReference type="SAM" id="MobiDB-lite"/>
    </source>
</evidence>
<organism evidence="2">
    <name type="scientific">Daucus carota subsp. sativus</name>
    <name type="common">Carrot</name>
    <dbReference type="NCBI Taxonomy" id="79200"/>
    <lineage>
        <taxon>Eukaryota</taxon>
        <taxon>Viridiplantae</taxon>
        <taxon>Streptophyta</taxon>
        <taxon>Embryophyta</taxon>
        <taxon>Tracheophyta</taxon>
        <taxon>Spermatophyta</taxon>
        <taxon>Magnoliopsida</taxon>
        <taxon>eudicotyledons</taxon>
        <taxon>Gunneridae</taxon>
        <taxon>Pentapetalae</taxon>
        <taxon>asterids</taxon>
        <taxon>campanulids</taxon>
        <taxon>Apiales</taxon>
        <taxon>Apiaceae</taxon>
        <taxon>Apioideae</taxon>
        <taxon>Scandiceae</taxon>
        <taxon>Daucinae</taxon>
        <taxon>Daucus</taxon>
        <taxon>Daucus sect. Daucus</taxon>
    </lineage>
</organism>
<dbReference type="EMBL" id="LNRQ01000009">
    <property type="protein sequence ID" value="KZM82598.1"/>
    <property type="molecule type" value="Genomic_DNA"/>
</dbReference>
<dbReference type="Gramene" id="KZM82598">
    <property type="protein sequence ID" value="KZM82598"/>
    <property type="gene ID" value="DCAR_030167"/>
</dbReference>
<reference evidence="2" key="1">
    <citation type="journal article" date="2016" name="Nat. Genet.">
        <title>A high-quality carrot genome assembly provides new insights into carotenoid accumulation and asterid genome evolution.</title>
        <authorList>
            <person name="Iorizzo M."/>
            <person name="Ellison S."/>
            <person name="Senalik D."/>
            <person name="Zeng P."/>
            <person name="Satapoomin P."/>
            <person name="Huang J."/>
            <person name="Bowman M."/>
            <person name="Iovene M."/>
            <person name="Sanseverino W."/>
            <person name="Cavagnaro P."/>
            <person name="Yildiz M."/>
            <person name="Macko-Podgorni A."/>
            <person name="Moranska E."/>
            <person name="Grzebelus E."/>
            <person name="Grzebelus D."/>
            <person name="Ashrafi H."/>
            <person name="Zheng Z."/>
            <person name="Cheng S."/>
            <person name="Spooner D."/>
            <person name="Van Deynze A."/>
            <person name="Simon P."/>
        </authorList>
    </citation>
    <scope>NUCLEOTIDE SEQUENCE [LARGE SCALE GENOMIC DNA]</scope>
    <source>
        <tissue evidence="2">Leaf</tissue>
    </source>
</reference>
<evidence type="ECO:0000313" key="3">
    <source>
        <dbReference type="EMBL" id="WOH15502.1"/>
    </source>
</evidence>
<dbReference type="Proteomes" id="UP000077755">
    <property type="component" value="Chromosome 9"/>
</dbReference>
<dbReference type="AlphaFoldDB" id="A0A175YHF4"/>
<keyword evidence="4" id="KW-1185">Reference proteome</keyword>
<dbReference type="UniPathway" id="UPA00378"/>
<dbReference type="EMBL" id="CP093351">
    <property type="protein sequence ID" value="WOH15502.1"/>
    <property type="molecule type" value="Genomic_DNA"/>
</dbReference>
<feature type="compositionally biased region" description="Low complexity" evidence="1">
    <location>
        <begin position="169"/>
        <end position="178"/>
    </location>
</feature>
<proteinExistence type="predicted"/>
<gene>
    <name evidence="2" type="ORF">DCAR_030167</name>
    <name evidence="3" type="ORF">DCAR_0935043</name>
</gene>
<sequence>MPTASHRSFVFKLKECNGEKGSHLFISAALSTFHPSPSFSRSIDHVRRISEGRTPHSDITNIVQSAAKQASSSLRAKNEVCNFIFKHQESHPFLRALRLCRFAKLMSEVLWMVRIGGGVFPVIKEPDYLVNGEYRVDKGAAPKMLNCLIHTYIRAAPSVAESGAPPAVEAEASTSAESGVPPRAETGEESSALAIESITLPTSEK</sequence>
<protein>
    <submittedName>
        <fullName evidence="2">Uncharacterized protein</fullName>
    </submittedName>
</protein>
<reference evidence="3" key="2">
    <citation type="submission" date="2022-03" db="EMBL/GenBank/DDBJ databases">
        <title>Draft title - Genomic analysis of global carrot germplasm unveils the trajectory of domestication and the origin of high carotenoid orange carrot.</title>
        <authorList>
            <person name="Iorizzo M."/>
            <person name="Ellison S."/>
            <person name="Senalik D."/>
            <person name="Macko-Podgorni A."/>
            <person name="Grzebelus D."/>
            <person name="Bostan H."/>
            <person name="Rolling W."/>
            <person name="Curaba J."/>
            <person name="Simon P."/>
        </authorList>
    </citation>
    <scope>NUCLEOTIDE SEQUENCE</scope>
    <source>
        <tissue evidence="3">Leaf</tissue>
    </source>
</reference>
<evidence type="ECO:0000313" key="4">
    <source>
        <dbReference type="Proteomes" id="UP000077755"/>
    </source>
</evidence>
<feature type="region of interest" description="Disordered" evidence="1">
    <location>
        <begin position="163"/>
        <end position="205"/>
    </location>
</feature>
<name>A0A175YHF4_DAUCS</name>